<keyword evidence="2" id="KW-1185">Reference proteome</keyword>
<organism evidence="1 2">
    <name type="scientific">Falsigemmobacter faecalis</name>
    <dbReference type="NCBI Taxonomy" id="2488730"/>
    <lineage>
        <taxon>Bacteria</taxon>
        <taxon>Pseudomonadati</taxon>
        <taxon>Pseudomonadota</taxon>
        <taxon>Alphaproteobacteria</taxon>
        <taxon>Rhodobacterales</taxon>
        <taxon>Paracoccaceae</taxon>
        <taxon>Falsigemmobacter</taxon>
    </lineage>
</organism>
<dbReference type="OrthoDB" id="7828060at2"/>
<protein>
    <submittedName>
        <fullName evidence="1">Uncharacterized protein</fullName>
    </submittedName>
</protein>
<dbReference type="Proteomes" id="UP000282125">
    <property type="component" value="Unassembled WGS sequence"/>
</dbReference>
<sequence>MNSRKLVAISTAEIEEYPIARETRLDGHSFIKWQHIRWLSSKTFKLCSWEVQGMARALFDLSQLESPVGTLPDDDAELAHMLRVDTSRMADLRRSEYGPLRNWRPCLSEGERRLMHPVVLAQVQDALERREIHELSKEDKATYQRLKRLREALKSLGLAGEVLEDERLIGRMDEWLKQTCKGNRRMPHYEAAIQHAVAQGWVGRPASVR</sequence>
<dbReference type="RefSeq" id="WP_124966483.1">
    <property type="nucleotide sequence ID" value="NZ_RRAZ01000038.1"/>
</dbReference>
<name>A0A3P3D9A0_9RHOB</name>
<dbReference type="EMBL" id="RRAZ01000038">
    <property type="protein sequence ID" value="RRH70022.1"/>
    <property type="molecule type" value="Genomic_DNA"/>
</dbReference>
<dbReference type="AlphaFoldDB" id="A0A3P3D9A0"/>
<evidence type="ECO:0000313" key="2">
    <source>
        <dbReference type="Proteomes" id="UP000282125"/>
    </source>
</evidence>
<comment type="caution">
    <text evidence="1">The sequence shown here is derived from an EMBL/GenBank/DDBJ whole genome shotgun (WGS) entry which is preliminary data.</text>
</comment>
<evidence type="ECO:0000313" key="1">
    <source>
        <dbReference type="EMBL" id="RRH70022.1"/>
    </source>
</evidence>
<accession>A0A3P3D9A0</accession>
<reference evidence="1 2" key="1">
    <citation type="submission" date="2018-11" db="EMBL/GenBank/DDBJ databases">
        <title>Gemmobacter sp. nov., YIM 102744-1 draft genome.</title>
        <authorList>
            <person name="Li G."/>
            <person name="Jiang Y."/>
        </authorList>
    </citation>
    <scope>NUCLEOTIDE SEQUENCE [LARGE SCALE GENOMIC DNA]</scope>
    <source>
        <strain evidence="1 2">YIM 102744-1</strain>
    </source>
</reference>
<gene>
    <name evidence="1" type="ORF">EG244_17585</name>
</gene>
<proteinExistence type="predicted"/>